<dbReference type="EMBL" id="PUHZ01000025">
    <property type="protein sequence ID" value="PQO42470.1"/>
    <property type="molecule type" value="Genomic_DNA"/>
</dbReference>
<protein>
    <submittedName>
        <fullName evidence="1">Uncharacterized protein</fullName>
    </submittedName>
</protein>
<sequence length="67" mass="7707">MSTADFDSVVPHRYLVRVGHNQMTVVCQTAAEAIQRAKAQLRQEFPRMWDVINALSESKFEVKDLDQ</sequence>
<comment type="caution">
    <text evidence="1">The sequence shown here is derived from an EMBL/GenBank/DDBJ whole genome shotgun (WGS) entry which is preliminary data.</text>
</comment>
<evidence type="ECO:0000313" key="2">
    <source>
        <dbReference type="Proteomes" id="UP000237819"/>
    </source>
</evidence>
<accession>A0A2S8GDT5</accession>
<dbReference type="OrthoDB" id="284643at2"/>
<organism evidence="1 2">
    <name type="scientific">Blastopirellula marina</name>
    <dbReference type="NCBI Taxonomy" id="124"/>
    <lineage>
        <taxon>Bacteria</taxon>
        <taxon>Pseudomonadati</taxon>
        <taxon>Planctomycetota</taxon>
        <taxon>Planctomycetia</taxon>
        <taxon>Pirellulales</taxon>
        <taxon>Pirellulaceae</taxon>
        <taxon>Blastopirellula</taxon>
    </lineage>
</organism>
<dbReference type="Proteomes" id="UP000237819">
    <property type="component" value="Unassembled WGS sequence"/>
</dbReference>
<proteinExistence type="predicted"/>
<reference evidence="1 2" key="1">
    <citation type="submission" date="2018-02" db="EMBL/GenBank/DDBJ databases">
        <title>Comparative genomes isolates from brazilian mangrove.</title>
        <authorList>
            <person name="Araujo J.E."/>
            <person name="Taketani R.G."/>
            <person name="Silva M.C.P."/>
            <person name="Loureco M.V."/>
            <person name="Andreote F.D."/>
        </authorList>
    </citation>
    <scope>NUCLEOTIDE SEQUENCE [LARGE SCALE GENOMIC DNA]</scope>
    <source>
        <strain evidence="1 2">Nap-Phe MGV</strain>
    </source>
</reference>
<name>A0A2S8GDT5_9BACT</name>
<gene>
    <name evidence="1" type="ORF">C5Y93_29535</name>
</gene>
<evidence type="ECO:0000313" key="1">
    <source>
        <dbReference type="EMBL" id="PQO42470.1"/>
    </source>
</evidence>
<dbReference type="AlphaFoldDB" id="A0A2S8GDT5"/>
<dbReference type="RefSeq" id="WP_105339047.1">
    <property type="nucleotide sequence ID" value="NZ_PUHZ01000025.1"/>
</dbReference>